<evidence type="ECO:0000256" key="5">
    <source>
        <dbReference type="ARBA" id="ARBA00023141"/>
    </source>
</evidence>
<dbReference type="Pfam" id="PF00800">
    <property type="entry name" value="PDT"/>
    <property type="match status" value="1"/>
</dbReference>
<dbReference type="PANTHER" id="PTHR21022:SF19">
    <property type="entry name" value="PREPHENATE DEHYDRATASE-RELATED"/>
    <property type="match status" value="1"/>
</dbReference>
<evidence type="ECO:0000313" key="11">
    <source>
        <dbReference type="EMBL" id="MDH8676975.1"/>
    </source>
</evidence>
<dbReference type="Proteomes" id="UP001158045">
    <property type="component" value="Unassembled WGS sequence"/>
</dbReference>
<keyword evidence="12" id="KW-1185">Reference proteome</keyword>
<sequence>MALYQKIEGKYNQMNIEVISHEIINHEQINHEQINHEQINHELINHEIINHEHIRQKNVSLDMSLLSAGYQGIRGAYSEEALISYFGEEIQAQAFDTFEGVFKAVRDGKIHYGVVPVENSSTGDIKDVYDLLIAHDLKVVGEQYLQIKHHLLGLPGSLVGDIQKVYSHTQGIEQCGSFLSTHPAITPVAYSNTAKSAALVEATGDKHITAIGSRRAAVIYNLAILKENIQDNVTNSTRFLVIAKDHEPKAEADRLSLVFSLPHKAGALYHALEKFAVHDVNLLRIISRPIKNKPWFYFFFVDVAGNLAAPEIVTAIEEVKDMSEYFAVLGNYKENSMQRE</sequence>
<dbReference type="Gene3D" id="3.40.190.10">
    <property type="entry name" value="Periplasmic binding protein-like II"/>
    <property type="match status" value="2"/>
</dbReference>
<dbReference type="EMBL" id="JARYZI010000001">
    <property type="protein sequence ID" value="MDH8676975.1"/>
    <property type="molecule type" value="Genomic_DNA"/>
</dbReference>
<dbReference type="InterPro" id="IPR001086">
    <property type="entry name" value="Preph_deHydtase"/>
</dbReference>
<dbReference type="SUPFAM" id="SSF53850">
    <property type="entry name" value="Periplasmic binding protein-like II"/>
    <property type="match status" value="1"/>
</dbReference>
<evidence type="ECO:0000256" key="7">
    <source>
        <dbReference type="ARBA" id="ARBA00023239"/>
    </source>
</evidence>
<dbReference type="GO" id="GO:0004664">
    <property type="term" value="F:prephenate dehydratase activity"/>
    <property type="evidence" value="ECO:0007669"/>
    <property type="project" value="UniProtKB-EC"/>
</dbReference>
<evidence type="ECO:0000256" key="6">
    <source>
        <dbReference type="ARBA" id="ARBA00023222"/>
    </source>
</evidence>
<dbReference type="InterPro" id="IPR008242">
    <property type="entry name" value="Chor_mutase/pphenate_deHydtase"/>
</dbReference>
<feature type="domain" description="Prephenate dehydratase" evidence="9">
    <location>
        <begin position="67"/>
        <end position="244"/>
    </location>
</feature>
<dbReference type="InterPro" id="IPR018528">
    <property type="entry name" value="Preph_deHydtase_CS"/>
</dbReference>
<dbReference type="InterPro" id="IPR045865">
    <property type="entry name" value="ACT-like_dom_sf"/>
</dbReference>
<dbReference type="PROSITE" id="PS51671">
    <property type="entry name" value="ACT"/>
    <property type="match status" value="1"/>
</dbReference>
<dbReference type="SUPFAM" id="SSF55021">
    <property type="entry name" value="ACT-like"/>
    <property type="match status" value="1"/>
</dbReference>
<feature type="domain" description="ACT" evidence="10">
    <location>
        <begin position="256"/>
        <end position="331"/>
    </location>
</feature>
<evidence type="ECO:0000259" key="10">
    <source>
        <dbReference type="PROSITE" id="PS51671"/>
    </source>
</evidence>
<comment type="catalytic activity">
    <reaction evidence="8">
        <text>prephenate + H(+) = 3-phenylpyruvate + CO2 + H2O</text>
        <dbReference type="Rhea" id="RHEA:21648"/>
        <dbReference type="ChEBI" id="CHEBI:15377"/>
        <dbReference type="ChEBI" id="CHEBI:15378"/>
        <dbReference type="ChEBI" id="CHEBI:16526"/>
        <dbReference type="ChEBI" id="CHEBI:18005"/>
        <dbReference type="ChEBI" id="CHEBI:29934"/>
        <dbReference type="EC" id="4.2.1.51"/>
    </reaction>
</comment>
<dbReference type="Gene3D" id="3.30.70.260">
    <property type="match status" value="1"/>
</dbReference>
<evidence type="ECO:0000256" key="4">
    <source>
        <dbReference type="ARBA" id="ARBA00022605"/>
    </source>
</evidence>
<evidence type="ECO:0000259" key="9">
    <source>
        <dbReference type="PROSITE" id="PS51171"/>
    </source>
</evidence>
<keyword evidence="6" id="KW-0584">Phenylalanine biosynthesis</keyword>
<protein>
    <recommendedName>
        <fullName evidence="3">Prephenate dehydratase</fullName>
        <ecNumber evidence="2">4.2.1.51</ecNumber>
    </recommendedName>
</protein>
<evidence type="ECO:0000256" key="1">
    <source>
        <dbReference type="ARBA" id="ARBA00004741"/>
    </source>
</evidence>
<evidence type="ECO:0000256" key="2">
    <source>
        <dbReference type="ARBA" id="ARBA00013147"/>
    </source>
</evidence>
<gene>
    <name evidence="11" type="primary">pheA</name>
    <name evidence="11" type="ORF">QE109_02385</name>
</gene>
<comment type="pathway">
    <text evidence="1">Amino-acid biosynthesis; L-phenylalanine biosynthesis; phenylpyruvate from prephenate: step 1/1.</text>
</comment>
<keyword evidence="4" id="KW-0028">Amino-acid biosynthesis</keyword>
<evidence type="ECO:0000256" key="3">
    <source>
        <dbReference type="ARBA" id="ARBA00021872"/>
    </source>
</evidence>
<dbReference type="PIRSF" id="PIRSF001500">
    <property type="entry name" value="Chor_mut_pdt_Ppr"/>
    <property type="match status" value="1"/>
</dbReference>
<dbReference type="CDD" id="cd04905">
    <property type="entry name" value="ACT_CM-PDT"/>
    <property type="match status" value="1"/>
</dbReference>
<dbReference type="PROSITE" id="PS51171">
    <property type="entry name" value="PREPHENATE_DEHYDR_3"/>
    <property type="match status" value="1"/>
</dbReference>
<dbReference type="NCBIfam" id="NF008865">
    <property type="entry name" value="PRK11898.1"/>
    <property type="match status" value="1"/>
</dbReference>
<dbReference type="PROSITE" id="PS00857">
    <property type="entry name" value="PREPHENATE_DEHYDR_1"/>
    <property type="match status" value="1"/>
</dbReference>
<organism evidence="11 12">
    <name type="scientific">Fusibacter bizertensis</name>
    <dbReference type="NCBI Taxonomy" id="1488331"/>
    <lineage>
        <taxon>Bacteria</taxon>
        <taxon>Bacillati</taxon>
        <taxon>Bacillota</taxon>
        <taxon>Clostridia</taxon>
        <taxon>Eubacteriales</taxon>
        <taxon>Eubacteriales Family XII. Incertae Sedis</taxon>
        <taxon>Fusibacter</taxon>
    </lineage>
</organism>
<proteinExistence type="predicted"/>
<keyword evidence="5" id="KW-0057">Aromatic amino acid biosynthesis</keyword>
<dbReference type="InterPro" id="IPR002912">
    <property type="entry name" value="ACT_dom"/>
</dbReference>
<dbReference type="CDD" id="cd13631">
    <property type="entry name" value="PBP2_Ct-PDT_like"/>
    <property type="match status" value="1"/>
</dbReference>
<accession>A0ABT6N978</accession>
<reference evidence="11 12" key="1">
    <citation type="submission" date="2023-04" db="EMBL/GenBank/DDBJ databases">
        <title>Fusibacter bizertensis strain WBS, isolated from littoral bottom sediments of the Arctic seas - biochemical and genomic analysis.</title>
        <authorList>
            <person name="Brioukhanov A.L."/>
        </authorList>
    </citation>
    <scope>NUCLEOTIDE SEQUENCE [LARGE SCALE GENOMIC DNA]</scope>
    <source>
        <strain evidence="11 12">WBS</strain>
    </source>
</reference>
<name>A0ABT6N978_9FIRM</name>
<dbReference type="EC" id="4.2.1.51" evidence="2"/>
<evidence type="ECO:0000256" key="8">
    <source>
        <dbReference type="ARBA" id="ARBA00047848"/>
    </source>
</evidence>
<keyword evidence="7 11" id="KW-0456">Lyase</keyword>
<dbReference type="PANTHER" id="PTHR21022">
    <property type="entry name" value="PREPHENATE DEHYDRATASE P PROTEIN"/>
    <property type="match status" value="1"/>
</dbReference>
<comment type="caution">
    <text evidence="11">The sequence shown here is derived from an EMBL/GenBank/DDBJ whole genome shotgun (WGS) entry which is preliminary data.</text>
</comment>
<dbReference type="RefSeq" id="WP_281092775.1">
    <property type="nucleotide sequence ID" value="NZ_JARYZI010000001.1"/>
</dbReference>
<evidence type="ECO:0000313" key="12">
    <source>
        <dbReference type="Proteomes" id="UP001158045"/>
    </source>
</evidence>